<name>A0ABT7U1B9_ACTVI</name>
<comment type="caution">
    <text evidence="1">The sequence shown here is derived from an EMBL/GenBank/DDBJ whole genome shotgun (WGS) entry which is preliminary data.</text>
</comment>
<dbReference type="EMBL" id="JAUDBR010000033">
    <property type="protein sequence ID" value="MDM8077886.1"/>
    <property type="molecule type" value="Genomic_DNA"/>
</dbReference>
<reference evidence="2" key="1">
    <citation type="submission" date="2023-06" db="EMBL/GenBank/DDBJ databases">
        <title>Identification and characterization of horizontal gene transfer across gut microbiota members of farm animals based on homology search.</title>
        <authorList>
            <person name="Zeman M."/>
            <person name="Kubasova T."/>
            <person name="Jahodarova E."/>
            <person name="Nykrynova M."/>
            <person name="Rychlik I."/>
        </authorList>
    </citation>
    <scope>NUCLEOTIDE SEQUENCE [LARGE SCALE GENOMIC DNA]</scope>
    <source>
        <strain evidence="2">ET81</strain>
    </source>
</reference>
<dbReference type="InterPro" id="IPR046268">
    <property type="entry name" value="DUF6301"/>
</dbReference>
<proteinExistence type="predicted"/>
<organism evidence="1 2">
    <name type="scientific">Actinomyces viscosus</name>
    <dbReference type="NCBI Taxonomy" id="1656"/>
    <lineage>
        <taxon>Bacteria</taxon>
        <taxon>Bacillati</taxon>
        <taxon>Actinomycetota</taxon>
        <taxon>Actinomycetes</taxon>
        <taxon>Actinomycetales</taxon>
        <taxon>Actinomycetaceae</taxon>
        <taxon>Actinomyces</taxon>
    </lineage>
</organism>
<keyword evidence="2" id="KW-1185">Reference proteome</keyword>
<protein>
    <submittedName>
        <fullName evidence="1">DUF6301 family protein</fullName>
    </submittedName>
</protein>
<gene>
    <name evidence="1" type="ORF">QUV91_12595</name>
</gene>
<evidence type="ECO:0000313" key="1">
    <source>
        <dbReference type="EMBL" id="MDM8077886.1"/>
    </source>
</evidence>
<sequence>MNHSILTIKGKQFRAYPPEKGVAIIRTIAEHRWPMTINEAFALRDQFGWKPAPDDGRYFVTSVSSGNEDGSIGLDITDRSLVSEISFNLSTAFRQDVPPEIQAAVQSAYVSYVNALNFLYGAGDAESDQTVASTQWILPSRASVIISATRGIVSAVVESPAMLDLTEAEQRYFDEGGEL</sequence>
<accession>A0ABT7U1B9</accession>
<dbReference type="Pfam" id="PF19818">
    <property type="entry name" value="DUF6301"/>
    <property type="match status" value="1"/>
</dbReference>
<reference evidence="1 2" key="2">
    <citation type="submission" date="2023-06" db="EMBL/GenBank/DDBJ databases">
        <authorList>
            <person name="Zeman M."/>
            <person name="Kubasova T."/>
            <person name="Jahodarova E."/>
            <person name="Nykrynova M."/>
            <person name="Rychlik I."/>
        </authorList>
    </citation>
    <scope>NUCLEOTIDE SEQUENCE [LARGE SCALE GENOMIC DNA]</scope>
    <source>
        <strain evidence="1 2">ET81</strain>
    </source>
</reference>
<dbReference type="Proteomes" id="UP001529257">
    <property type="component" value="Unassembled WGS sequence"/>
</dbReference>
<evidence type="ECO:0000313" key="2">
    <source>
        <dbReference type="Proteomes" id="UP001529257"/>
    </source>
</evidence>